<dbReference type="PANTHER" id="PTHR43687">
    <property type="entry name" value="ADENYLYLSULFATE REDUCTASE, BETA SUBUNIT"/>
    <property type="match status" value="1"/>
</dbReference>
<dbReference type="GO" id="GO:0046872">
    <property type="term" value="F:metal ion binding"/>
    <property type="evidence" value="ECO:0007669"/>
    <property type="project" value="UniProtKB-KW"/>
</dbReference>
<feature type="domain" description="4Fe-4S ferredoxin-type" evidence="6">
    <location>
        <begin position="31"/>
        <end position="60"/>
    </location>
</feature>
<keyword evidence="2" id="KW-0479">Metal-binding</keyword>
<dbReference type="EMBL" id="JEMA01000389">
    <property type="protein sequence ID" value="KYF70553.1"/>
    <property type="molecule type" value="Genomic_DNA"/>
</dbReference>
<feature type="region of interest" description="Disordered" evidence="5">
    <location>
        <begin position="1"/>
        <end position="25"/>
    </location>
</feature>
<feature type="compositionally biased region" description="Basic and acidic residues" evidence="5">
    <location>
        <begin position="15"/>
        <end position="25"/>
    </location>
</feature>
<sequence>MADSLNKEKARRAAARPDRPGEQCRAEPGAFRPVVDRNRCEAKGDCVEVCPYRVFEVARIAQADFDALSLRGKLKSLVHGRKTAMTPNAALCQACGLCVVACPEEAIELVAAPQPG</sequence>
<evidence type="ECO:0000256" key="1">
    <source>
        <dbReference type="ARBA" id="ARBA00022485"/>
    </source>
</evidence>
<dbReference type="AlphaFoldDB" id="A0A150QRD5"/>
<name>A0A150QRD5_SORCE</name>
<dbReference type="GO" id="GO:0051539">
    <property type="term" value="F:4 iron, 4 sulfur cluster binding"/>
    <property type="evidence" value="ECO:0007669"/>
    <property type="project" value="UniProtKB-KW"/>
</dbReference>
<evidence type="ECO:0000313" key="7">
    <source>
        <dbReference type="EMBL" id="KYF70553.1"/>
    </source>
</evidence>
<dbReference type="RefSeq" id="WP_061607566.1">
    <property type="nucleotide sequence ID" value="NZ_CP162579.1"/>
</dbReference>
<dbReference type="Pfam" id="PF00037">
    <property type="entry name" value="Fer4"/>
    <property type="match status" value="1"/>
</dbReference>
<evidence type="ECO:0000256" key="3">
    <source>
        <dbReference type="ARBA" id="ARBA00023004"/>
    </source>
</evidence>
<dbReference type="Pfam" id="PF12837">
    <property type="entry name" value="Fer4_6"/>
    <property type="match status" value="1"/>
</dbReference>
<keyword evidence="4" id="KW-0411">Iron-sulfur</keyword>
<evidence type="ECO:0000256" key="2">
    <source>
        <dbReference type="ARBA" id="ARBA00022723"/>
    </source>
</evidence>
<proteinExistence type="predicted"/>
<dbReference type="OrthoDB" id="9804603at2"/>
<evidence type="ECO:0000256" key="5">
    <source>
        <dbReference type="SAM" id="MobiDB-lite"/>
    </source>
</evidence>
<dbReference type="PROSITE" id="PS51379">
    <property type="entry name" value="4FE4S_FER_2"/>
    <property type="match status" value="2"/>
</dbReference>
<organism evidence="7 8">
    <name type="scientific">Sorangium cellulosum</name>
    <name type="common">Polyangium cellulosum</name>
    <dbReference type="NCBI Taxonomy" id="56"/>
    <lineage>
        <taxon>Bacteria</taxon>
        <taxon>Pseudomonadati</taxon>
        <taxon>Myxococcota</taxon>
        <taxon>Polyangia</taxon>
        <taxon>Polyangiales</taxon>
        <taxon>Polyangiaceae</taxon>
        <taxon>Sorangium</taxon>
    </lineage>
</organism>
<dbReference type="PANTHER" id="PTHR43687:SF1">
    <property type="entry name" value="FERREDOXIN III"/>
    <property type="match status" value="1"/>
</dbReference>
<accession>A0A150QRD5</accession>
<feature type="domain" description="4Fe-4S ferredoxin-type" evidence="6">
    <location>
        <begin position="83"/>
        <end position="112"/>
    </location>
</feature>
<keyword evidence="3" id="KW-0408">Iron</keyword>
<evidence type="ECO:0000259" key="6">
    <source>
        <dbReference type="PROSITE" id="PS51379"/>
    </source>
</evidence>
<dbReference type="InterPro" id="IPR050572">
    <property type="entry name" value="Fe-S_Ferredoxin"/>
</dbReference>
<protein>
    <submittedName>
        <fullName evidence="7">4Fe-4S ferredoxin</fullName>
    </submittedName>
</protein>
<dbReference type="Proteomes" id="UP000075260">
    <property type="component" value="Unassembled WGS sequence"/>
</dbReference>
<gene>
    <name evidence="7" type="ORF">BE15_05090</name>
</gene>
<dbReference type="SUPFAM" id="SSF54862">
    <property type="entry name" value="4Fe-4S ferredoxins"/>
    <property type="match status" value="1"/>
</dbReference>
<evidence type="ECO:0000313" key="8">
    <source>
        <dbReference type="Proteomes" id="UP000075260"/>
    </source>
</evidence>
<dbReference type="PROSITE" id="PS00198">
    <property type="entry name" value="4FE4S_FER_1"/>
    <property type="match status" value="1"/>
</dbReference>
<dbReference type="InterPro" id="IPR017900">
    <property type="entry name" value="4Fe4S_Fe_S_CS"/>
</dbReference>
<dbReference type="InterPro" id="IPR017896">
    <property type="entry name" value="4Fe4S_Fe-S-bd"/>
</dbReference>
<keyword evidence="1" id="KW-0004">4Fe-4S</keyword>
<reference evidence="7 8" key="1">
    <citation type="submission" date="2014-02" db="EMBL/GenBank/DDBJ databases">
        <title>The small core and large imbalanced accessory genome model reveals a collaborative survival strategy of Sorangium cellulosum strains in nature.</title>
        <authorList>
            <person name="Han K."/>
            <person name="Peng R."/>
            <person name="Blom J."/>
            <person name="Li Y.-Z."/>
        </authorList>
    </citation>
    <scope>NUCLEOTIDE SEQUENCE [LARGE SCALE GENOMIC DNA]</scope>
    <source>
        <strain evidence="7 8">So0008-312</strain>
    </source>
</reference>
<evidence type="ECO:0000256" key="4">
    <source>
        <dbReference type="ARBA" id="ARBA00023014"/>
    </source>
</evidence>
<dbReference type="Gene3D" id="3.30.70.20">
    <property type="match status" value="1"/>
</dbReference>
<comment type="caution">
    <text evidence="7">The sequence shown here is derived from an EMBL/GenBank/DDBJ whole genome shotgun (WGS) entry which is preliminary data.</text>
</comment>